<feature type="site" description="Important for catalytic activity" evidence="11">
    <location>
        <position position="285"/>
    </location>
</feature>
<feature type="site" description="Transition state stabilizer" evidence="11">
    <location>
        <position position="195"/>
    </location>
</feature>
<feature type="domain" description="GRF-type" evidence="14">
    <location>
        <begin position="577"/>
        <end position="630"/>
    </location>
</feature>
<dbReference type="Proteomes" id="UP000309340">
    <property type="component" value="Unassembled WGS sequence"/>
</dbReference>
<name>A0A4V5NCX1_9PEZI</name>
<protein>
    <recommendedName>
        <fullName evidence="2">DNA-(apurinic or apyrimidinic site) endonuclease 2</fullName>
    </recommendedName>
</protein>
<evidence type="ECO:0000259" key="14">
    <source>
        <dbReference type="PROSITE" id="PS51999"/>
    </source>
</evidence>
<dbReference type="OrthoDB" id="391817at2759"/>
<evidence type="ECO:0000256" key="3">
    <source>
        <dbReference type="ARBA" id="ARBA00022723"/>
    </source>
</evidence>
<feature type="compositionally biased region" description="Polar residues" evidence="13">
    <location>
        <begin position="380"/>
        <end position="390"/>
    </location>
</feature>
<dbReference type="PANTHER" id="PTHR22748">
    <property type="entry name" value="AP ENDONUCLEASE"/>
    <property type="match status" value="1"/>
</dbReference>
<sequence length="643" mass="69891">MRLTTWNVNGIRNPFSYQPWNSARTFPAMFDILGSDIVVMQELKIQRKDLQDDMVLLDGWDCYFSLPKHKKGYSGVGMYTRNATCSPIRAEEGLLGVLPSPSGVPYCELPGGESIGGYPNTFQIAELGVDPALLDAEGRCLVLEFPAFVLLGVYSPANSNGMRDDFRYGFICALDCRIRNLVRAGKRVVLVGDLNVSRDELDGASALEDMRKAGITHEEYISTPNRRIFNQLLIGGEVVGPRDEGREEGMLWDTTRGLHPDRKGMYTHWEQKINARPGNFGSRIDFVLVCESMQTWVKDANTQEGLLGSDHCPVYVDFHDKVQSHGKGVGLIDGMSPPGVFQDGVRMKEWKVLDVPTFSGKRLPEFDKRRSIKSMFAAPSLTTPSPNASEIPTKPPSPTKQEAAALAVPASHDSPRLTSTASESNGSTNSPALKRKTSVSAKPKPSKRQKPEPPPPISKGQQSLKGFFSKGKVSATEKSLNSTETEQQDSQGSTIPEAPTTPTASAPSPIDIFATNEQDPLTITAPPSITASPGSQLPSPSSAFTASPSTFSARAASIEQSQKSWSTLFSRPIAPLCEGHSEPCKTMQTKKKGSNQGRSFWMCARPLGPSGGKEKGTQWRCATFIWGSDWQGKRGESGVGEGG</sequence>
<accession>A0A4V5NCX1</accession>
<dbReference type="STRING" id="329884.A0A4V5NCX1"/>
<dbReference type="GO" id="GO:0008081">
    <property type="term" value="F:phosphoric diester hydrolase activity"/>
    <property type="evidence" value="ECO:0007669"/>
    <property type="project" value="TreeGrafter"/>
</dbReference>
<evidence type="ECO:0000313" key="15">
    <source>
        <dbReference type="EMBL" id="TKA60149.1"/>
    </source>
</evidence>
<dbReference type="CDD" id="cd09088">
    <property type="entry name" value="Ape2-like_AP-endo"/>
    <property type="match status" value="1"/>
</dbReference>
<keyword evidence="10" id="KW-0464">Manganese</keyword>
<evidence type="ECO:0000256" key="2">
    <source>
        <dbReference type="ARBA" id="ARBA00013541"/>
    </source>
</evidence>
<evidence type="ECO:0000256" key="1">
    <source>
        <dbReference type="ARBA" id="ARBA00007092"/>
    </source>
</evidence>
<evidence type="ECO:0000256" key="7">
    <source>
        <dbReference type="ARBA" id="ARBA00022842"/>
    </source>
</evidence>
<feature type="active site" description="Proton donor/acceptor" evidence="9">
    <location>
        <position position="193"/>
    </location>
</feature>
<evidence type="ECO:0000256" key="8">
    <source>
        <dbReference type="ARBA" id="ARBA00023242"/>
    </source>
</evidence>
<keyword evidence="6" id="KW-0862">Zinc</keyword>
<dbReference type="SUPFAM" id="SSF56219">
    <property type="entry name" value="DNase I-like"/>
    <property type="match status" value="1"/>
</dbReference>
<dbReference type="GO" id="GO:0003906">
    <property type="term" value="F:DNA-(apurinic or apyrimidinic site) endonuclease activity"/>
    <property type="evidence" value="ECO:0007669"/>
    <property type="project" value="TreeGrafter"/>
</dbReference>
<feature type="compositionally biased region" description="Polar residues" evidence="13">
    <location>
        <begin position="515"/>
        <end position="537"/>
    </location>
</feature>
<dbReference type="FunFam" id="3.60.10.10:FF:000079">
    <property type="entry name" value="DNA-(apurinic or apyrimidinic site) lyase"/>
    <property type="match status" value="1"/>
</dbReference>
<feature type="compositionally biased region" description="Polar residues" evidence="13">
    <location>
        <begin position="416"/>
        <end position="431"/>
    </location>
</feature>
<comment type="cofactor">
    <cofactor evidence="10">
        <name>Mg(2+)</name>
        <dbReference type="ChEBI" id="CHEBI:18420"/>
    </cofactor>
    <cofactor evidence="10">
        <name>Mn(2+)</name>
        <dbReference type="ChEBI" id="CHEBI:29035"/>
    </cofactor>
    <text evidence="10">Probably binds two magnesium or manganese ions per subunit.</text>
</comment>
<dbReference type="PROSITE" id="PS51435">
    <property type="entry name" value="AP_NUCLEASE_F1_4"/>
    <property type="match status" value="1"/>
</dbReference>
<feature type="binding site" evidence="10">
    <location>
        <position position="310"/>
    </location>
    <ligand>
        <name>Mg(2+)</name>
        <dbReference type="ChEBI" id="CHEBI:18420"/>
        <label>1</label>
    </ligand>
</feature>
<keyword evidence="5" id="KW-0378">Hydrolase</keyword>
<evidence type="ECO:0000313" key="16">
    <source>
        <dbReference type="Proteomes" id="UP000309340"/>
    </source>
</evidence>
<dbReference type="Gene3D" id="3.60.10.10">
    <property type="entry name" value="Endonuclease/exonuclease/phosphatase"/>
    <property type="match status" value="1"/>
</dbReference>
<keyword evidence="8" id="KW-0539">Nucleus</keyword>
<feature type="active site" evidence="9">
    <location>
        <position position="154"/>
    </location>
</feature>
<feature type="compositionally biased region" description="Polar residues" evidence="13">
    <location>
        <begin position="476"/>
        <end position="492"/>
    </location>
</feature>
<evidence type="ECO:0000256" key="9">
    <source>
        <dbReference type="PIRSR" id="PIRSR604808-1"/>
    </source>
</evidence>
<evidence type="ECO:0000256" key="13">
    <source>
        <dbReference type="SAM" id="MobiDB-lite"/>
    </source>
</evidence>
<dbReference type="InterPro" id="IPR010666">
    <property type="entry name" value="Znf_GRF"/>
</dbReference>
<dbReference type="EMBL" id="NAJQ01001361">
    <property type="protein sequence ID" value="TKA60149.1"/>
    <property type="molecule type" value="Genomic_DNA"/>
</dbReference>
<evidence type="ECO:0000256" key="4">
    <source>
        <dbReference type="ARBA" id="ARBA00022771"/>
    </source>
</evidence>
<feature type="compositionally biased region" description="Low complexity" evidence="13">
    <location>
        <begin position="538"/>
        <end position="549"/>
    </location>
</feature>
<feature type="binding site" evidence="10">
    <location>
        <position position="193"/>
    </location>
    <ligand>
        <name>Mg(2+)</name>
        <dbReference type="ChEBI" id="CHEBI:18420"/>
        <label>1</label>
    </ligand>
</feature>
<feature type="binding site" evidence="10">
    <location>
        <position position="195"/>
    </location>
    <ligand>
        <name>Mg(2+)</name>
        <dbReference type="ChEBI" id="CHEBI:18420"/>
        <label>1</label>
    </ligand>
</feature>
<keyword evidence="16" id="KW-1185">Reference proteome</keyword>
<evidence type="ECO:0000256" key="6">
    <source>
        <dbReference type="ARBA" id="ARBA00022833"/>
    </source>
</evidence>
<dbReference type="InterPro" id="IPR004808">
    <property type="entry name" value="AP_endonuc_1"/>
</dbReference>
<gene>
    <name evidence="15" type="ORF">B0A55_12860</name>
</gene>
<feature type="region of interest" description="Disordered" evidence="13">
    <location>
        <begin position="375"/>
        <end position="549"/>
    </location>
</feature>
<dbReference type="Pfam" id="PF03372">
    <property type="entry name" value="Exo_endo_phos"/>
    <property type="match status" value="1"/>
</dbReference>
<dbReference type="InterPro" id="IPR036691">
    <property type="entry name" value="Endo/exonu/phosph_ase_sf"/>
</dbReference>
<feature type="binding site" evidence="10">
    <location>
        <position position="311"/>
    </location>
    <ligand>
        <name>Mg(2+)</name>
        <dbReference type="ChEBI" id="CHEBI:18420"/>
        <label>1</label>
    </ligand>
</feature>
<evidence type="ECO:0000256" key="11">
    <source>
        <dbReference type="PIRSR" id="PIRSR604808-3"/>
    </source>
</evidence>
<keyword evidence="3 10" id="KW-0479">Metal-binding</keyword>
<evidence type="ECO:0000256" key="5">
    <source>
        <dbReference type="ARBA" id="ARBA00022801"/>
    </source>
</evidence>
<dbReference type="GO" id="GO:0006284">
    <property type="term" value="P:base-excision repair"/>
    <property type="evidence" value="ECO:0007669"/>
    <property type="project" value="TreeGrafter"/>
</dbReference>
<reference evidence="15 16" key="1">
    <citation type="submission" date="2017-03" db="EMBL/GenBank/DDBJ databases">
        <title>Genomes of endolithic fungi from Antarctica.</title>
        <authorList>
            <person name="Coleine C."/>
            <person name="Masonjones S."/>
            <person name="Stajich J.E."/>
        </authorList>
    </citation>
    <scope>NUCLEOTIDE SEQUENCE [LARGE SCALE GENOMIC DNA]</scope>
    <source>
        <strain evidence="15 16">CCFEE 5184</strain>
    </source>
</reference>
<proteinExistence type="inferred from homology"/>
<comment type="caution">
    <text evidence="15">The sequence shown here is derived from an EMBL/GenBank/DDBJ whole genome shotgun (WGS) entry which is preliminary data.</text>
</comment>
<dbReference type="AlphaFoldDB" id="A0A4V5NCX1"/>
<feature type="active site" description="Proton acceptor" evidence="9">
    <location>
        <position position="311"/>
    </location>
</feature>
<keyword evidence="4 12" id="KW-0863">Zinc-finger</keyword>
<dbReference type="PANTHER" id="PTHR22748:SF4">
    <property type="entry name" value="DNA-(APURINIC OR APYRIMIDINIC SITE) ENDONUCLEASE 2"/>
    <property type="match status" value="1"/>
</dbReference>
<dbReference type="InterPro" id="IPR005135">
    <property type="entry name" value="Endo/exonuclease/phosphatase"/>
</dbReference>
<dbReference type="GO" id="GO:0008311">
    <property type="term" value="F:double-stranded DNA 3'-5' DNA exonuclease activity"/>
    <property type="evidence" value="ECO:0007669"/>
    <property type="project" value="TreeGrafter"/>
</dbReference>
<feature type="binding site" evidence="10">
    <location>
        <position position="7"/>
    </location>
    <ligand>
        <name>Mg(2+)</name>
        <dbReference type="ChEBI" id="CHEBI:18420"/>
        <label>1</label>
    </ligand>
</feature>
<feature type="compositionally biased region" description="Low complexity" evidence="13">
    <location>
        <begin position="493"/>
        <end position="510"/>
    </location>
</feature>
<feature type="binding site" evidence="10">
    <location>
        <position position="42"/>
    </location>
    <ligand>
        <name>Mg(2+)</name>
        <dbReference type="ChEBI" id="CHEBI:18420"/>
        <label>1</label>
    </ligand>
</feature>
<dbReference type="GO" id="GO:0005634">
    <property type="term" value="C:nucleus"/>
    <property type="evidence" value="ECO:0007669"/>
    <property type="project" value="TreeGrafter"/>
</dbReference>
<evidence type="ECO:0000256" key="10">
    <source>
        <dbReference type="PIRSR" id="PIRSR604808-2"/>
    </source>
</evidence>
<dbReference type="PROSITE" id="PS51999">
    <property type="entry name" value="ZF_GRF"/>
    <property type="match status" value="1"/>
</dbReference>
<feature type="site" description="Interaction with DNA substrate" evidence="11">
    <location>
        <position position="311"/>
    </location>
</feature>
<evidence type="ECO:0000256" key="12">
    <source>
        <dbReference type="PROSITE-ProRule" id="PRU01343"/>
    </source>
</evidence>
<comment type="similarity">
    <text evidence="1">Belongs to the DNA repair enzymes AP/ExoA family.</text>
</comment>
<dbReference type="GO" id="GO:0008270">
    <property type="term" value="F:zinc ion binding"/>
    <property type="evidence" value="ECO:0007669"/>
    <property type="project" value="UniProtKB-KW"/>
</dbReference>
<organism evidence="15 16">
    <name type="scientific">Friedmanniomyces simplex</name>
    <dbReference type="NCBI Taxonomy" id="329884"/>
    <lineage>
        <taxon>Eukaryota</taxon>
        <taxon>Fungi</taxon>
        <taxon>Dikarya</taxon>
        <taxon>Ascomycota</taxon>
        <taxon>Pezizomycotina</taxon>
        <taxon>Dothideomycetes</taxon>
        <taxon>Dothideomycetidae</taxon>
        <taxon>Mycosphaerellales</taxon>
        <taxon>Teratosphaeriaceae</taxon>
        <taxon>Friedmanniomyces</taxon>
    </lineage>
</organism>
<keyword evidence="7 10" id="KW-0460">Magnesium</keyword>